<dbReference type="InterPro" id="IPR001867">
    <property type="entry name" value="OmpR/PhoB-type_DNA-bd"/>
</dbReference>
<evidence type="ECO:0000256" key="2">
    <source>
        <dbReference type="PROSITE-ProRule" id="PRU01091"/>
    </source>
</evidence>
<gene>
    <name evidence="4" type="ORF">ACFO6Q_06520</name>
</gene>
<organism evidence="4 5">
    <name type="scientific">Dokdonella ginsengisoli</name>
    <dbReference type="NCBI Taxonomy" id="363846"/>
    <lineage>
        <taxon>Bacteria</taxon>
        <taxon>Pseudomonadati</taxon>
        <taxon>Pseudomonadota</taxon>
        <taxon>Gammaproteobacteria</taxon>
        <taxon>Lysobacterales</taxon>
        <taxon>Rhodanobacteraceae</taxon>
        <taxon>Dokdonella</taxon>
    </lineage>
</organism>
<dbReference type="Pfam" id="PF00486">
    <property type="entry name" value="Trans_reg_C"/>
    <property type="match status" value="1"/>
</dbReference>
<reference evidence="5" key="1">
    <citation type="journal article" date="2019" name="Int. J. Syst. Evol. Microbiol.">
        <title>The Global Catalogue of Microorganisms (GCM) 10K type strain sequencing project: providing services to taxonomists for standard genome sequencing and annotation.</title>
        <authorList>
            <consortium name="The Broad Institute Genomics Platform"/>
            <consortium name="The Broad Institute Genome Sequencing Center for Infectious Disease"/>
            <person name="Wu L."/>
            <person name="Ma J."/>
        </authorList>
    </citation>
    <scope>NUCLEOTIDE SEQUENCE [LARGE SCALE GENOMIC DNA]</scope>
    <source>
        <strain evidence="5">CCUG 30340</strain>
    </source>
</reference>
<dbReference type="PROSITE" id="PS51755">
    <property type="entry name" value="OMPR_PHOB"/>
    <property type="match status" value="1"/>
</dbReference>
<evidence type="ECO:0000259" key="3">
    <source>
        <dbReference type="PROSITE" id="PS51755"/>
    </source>
</evidence>
<dbReference type="EMBL" id="JBHSHD010000006">
    <property type="protein sequence ID" value="MFC4819969.1"/>
    <property type="molecule type" value="Genomic_DNA"/>
</dbReference>
<dbReference type="InterPro" id="IPR016032">
    <property type="entry name" value="Sig_transdc_resp-reg_C-effctor"/>
</dbReference>
<dbReference type="PANTHER" id="PTHR47691">
    <property type="entry name" value="REGULATOR-RELATED"/>
    <property type="match status" value="1"/>
</dbReference>
<dbReference type="InterPro" id="IPR011990">
    <property type="entry name" value="TPR-like_helical_dom_sf"/>
</dbReference>
<evidence type="ECO:0000256" key="1">
    <source>
        <dbReference type="ARBA" id="ARBA00023125"/>
    </source>
</evidence>
<dbReference type="SMART" id="SM00862">
    <property type="entry name" value="Trans_reg_C"/>
    <property type="match status" value="1"/>
</dbReference>
<dbReference type="Gene3D" id="1.10.10.10">
    <property type="entry name" value="Winged helix-like DNA-binding domain superfamily/Winged helix DNA-binding domain"/>
    <property type="match status" value="1"/>
</dbReference>
<name>A0ABV9QU45_9GAMM</name>
<accession>A0ABV9QU45</accession>
<protein>
    <submittedName>
        <fullName evidence="4">Winged helix-turn-helix domain-containing protein</fullName>
    </submittedName>
</protein>
<dbReference type="SUPFAM" id="SSF46894">
    <property type="entry name" value="C-terminal effector domain of the bipartite response regulators"/>
    <property type="match status" value="1"/>
</dbReference>
<sequence>MGPCIYRFFDCSVDVAARELRRSGERVALSPTVFDCLVYLIEHRGRAVGHDELVAAVLGKVDVGDTVLRQMVRRLRQAVGDAGNQQRVLRTVAGFGYQFIAELTVDGGAEPTAAASPVLAPPTPAAPARRIGWMASALALLTLLAGAAAVLHSGRERRSDPPLPPVPAAATTDAAVLPVETAAAEQWAWVRLGLMDLIASRLHAGGLTVVPTESIVALPRDRPAAEMASAVRKLSPTRYLILPSAEHNEREWIVRLRLDADDGNHREVEARDADVTRAGQLAVDQVLILLGRPPSARAGEQVSLDERTARIRAAILTQNLDTARKLIEDAPVELQRTPELRYSAAAIEYGSGHLDTAYRALESLAKDVSAESDPVLRGRLMNAMALISTDLGEAARAVDHADEAIDLLGGQREPLLLGRAHNTRGIAYSSMGRYDESSADYAQARLALTIAGDARGLVTVDLNEGILAVLRNQPAAALPLLESASRRVELLTDLTGLALAASYMTEVHLLLLDPVQALAAYDHATLKLEGLHDPVTRNNLDYAGAVALQANGRLAEARGKFDALVRSADVANGNALKPLVRSHQAKFELGLGRSQSALNFAREAIDAIQSPSDGRVRADAWLTATRAQRDLHGGAEADAEVKRFSAWADTQNNPVVALHARLAEAERAWSRNPREAIPIYDAALRQALQLGMPAYVAMVVNSYANGLLGEGDLNAASTVIGQIARWGDRDFDCALTLARFYLAAGKQDAWKKALQHARALAGERPIPIALATPPDDNPRLGSRQP</sequence>
<proteinExistence type="predicted"/>
<dbReference type="Proteomes" id="UP001595886">
    <property type="component" value="Unassembled WGS sequence"/>
</dbReference>
<feature type="DNA-binding region" description="OmpR/PhoB-type" evidence="2">
    <location>
        <begin position="3"/>
        <end position="101"/>
    </location>
</feature>
<dbReference type="SUPFAM" id="SSF48452">
    <property type="entry name" value="TPR-like"/>
    <property type="match status" value="2"/>
</dbReference>
<comment type="caution">
    <text evidence="4">The sequence shown here is derived from an EMBL/GenBank/DDBJ whole genome shotgun (WGS) entry which is preliminary data.</text>
</comment>
<feature type="domain" description="OmpR/PhoB-type" evidence="3">
    <location>
        <begin position="3"/>
        <end position="101"/>
    </location>
</feature>
<keyword evidence="1 2" id="KW-0238">DNA-binding</keyword>
<dbReference type="InterPro" id="IPR036388">
    <property type="entry name" value="WH-like_DNA-bd_sf"/>
</dbReference>
<evidence type="ECO:0000313" key="4">
    <source>
        <dbReference type="EMBL" id="MFC4819969.1"/>
    </source>
</evidence>
<dbReference type="RefSeq" id="WP_380019785.1">
    <property type="nucleotide sequence ID" value="NZ_JBHSHD010000006.1"/>
</dbReference>
<dbReference type="CDD" id="cd00383">
    <property type="entry name" value="trans_reg_C"/>
    <property type="match status" value="1"/>
</dbReference>
<dbReference type="Gene3D" id="1.25.40.10">
    <property type="entry name" value="Tetratricopeptide repeat domain"/>
    <property type="match status" value="2"/>
</dbReference>
<dbReference type="PANTHER" id="PTHR47691:SF3">
    <property type="entry name" value="HTH-TYPE TRANSCRIPTIONAL REGULATOR RV0890C-RELATED"/>
    <property type="match status" value="1"/>
</dbReference>
<evidence type="ECO:0000313" key="5">
    <source>
        <dbReference type="Proteomes" id="UP001595886"/>
    </source>
</evidence>
<keyword evidence="5" id="KW-1185">Reference proteome</keyword>